<dbReference type="EMBL" id="CP029553">
    <property type="protein sequence ID" value="AWN48537.1"/>
    <property type="molecule type" value="Genomic_DNA"/>
</dbReference>
<dbReference type="GO" id="GO:0016747">
    <property type="term" value="F:acyltransferase activity, transferring groups other than amino-acyl groups"/>
    <property type="evidence" value="ECO:0007669"/>
    <property type="project" value="InterPro"/>
</dbReference>
<proteinExistence type="predicted"/>
<feature type="transmembrane region" description="Helical" evidence="1">
    <location>
        <begin position="158"/>
        <end position="182"/>
    </location>
</feature>
<keyword evidence="3" id="KW-0808">Transferase</keyword>
<dbReference type="AlphaFoldDB" id="A0A2U8WQZ6"/>
<dbReference type="KEGG" id="mtea:DK419_21075"/>
<feature type="transmembrane region" description="Helical" evidence="1">
    <location>
        <begin position="65"/>
        <end position="90"/>
    </location>
</feature>
<sequence>MVSDPHRSSSAALPKRLVALDRMRGFVVGLVVLHHAVLAYCSFGHVDRVHYALSTAPIVDPQTWIGFDLVVLINDGFFMPLLFSLSGLFVRDGLVREGPGAYLRARLIRLGLPFVAAELTLVPLAYYPSFLQAGGSPGFSGFWLATVTTGPWPSGPPWFIGVLLLFDAAAALGFVLAPGWWTGPSAEAPRLSRCFVGLVAATVLAFLPLLLVVGPRLWFALGPLAIQGSRVGLYAAYFAAGAWLGRGGGPAVAAFGQALAGRCGLRVALAVATGLTFVAASRLGAALHLPARPALALLGLTQALFCAAACFALPAVVLRVAGGRRPAWDSFAANGFAIYLLHYPVVTWTQYGLLGWRAGAVAKGLTTVAVALGASWAGGALLRRLPVIGRGL</sequence>
<dbReference type="OrthoDB" id="7283199at2"/>
<feature type="domain" description="Acyltransferase 3" evidence="2">
    <location>
        <begin position="18"/>
        <end position="373"/>
    </location>
</feature>
<dbReference type="Pfam" id="PF01757">
    <property type="entry name" value="Acyl_transf_3"/>
    <property type="match status" value="1"/>
</dbReference>
<keyword evidence="3" id="KW-0012">Acyltransferase</keyword>
<keyword evidence="1" id="KW-0472">Membrane</keyword>
<accession>A0A2U8WQZ6</accession>
<dbReference type="PANTHER" id="PTHR36927">
    <property type="entry name" value="BLR4337 PROTEIN"/>
    <property type="match status" value="1"/>
</dbReference>
<dbReference type="PANTHER" id="PTHR36927:SF4">
    <property type="entry name" value="BLR5718 PROTEIN"/>
    <property type="match status" value="1"/>
</dbReference>
<protein>
    <submittedName>
        <fullName evidence="3">Acyltransferase</fullName>
    </submittedName>
</protein>
<dbReference type="InterPro" id="IPR002656">
    <property type="entry name" value="Acyl_transf_3_dom"/>
</dbReference>
<evidence type="ECO:0000259" key="2">
    <source>
        <dbReference type="Pfam" id="PF01757"/>
    </source>
</evidence>
<feature type="transmembrane region" description="Helical" evidence="1">
    <location>
        <begin position="25"/>
        <end position="45"/>
    </location>
</feature>
<organism evidence="3 4">
    <name type="scientific">Methylobacterium terrae</name>
    <dbReference type="NCBI Taxonomy" id="2202827"/>
    <lineage>
        <taxon>Bacteria</taxon>
        <taxon>Pseudomonadati</taxon>
        <taxon>Pseudomonadota</taxon>
        <taxon>Alphaproteobacteria</taxon>
        <taxon>Hyphomicrobiales</taxon>
        <taxon>Methylobacteriaceae</taxon>
        <taxon>Methylobacterium</taxon>
    </lineage>
</organism>
<reference evidence="3 4" key="1">
    <citation type="submission" date="2018-05" db="EMBL/GenBank/DDBJ databases">
        <title>Complete Genome Sequence of Methylobacterium sp. 17Sr1-28.</title>
        <authorList>
            <person name="Srinivasan S."/>
        </authorList>
    </citation>
    <scope>NUCLEOTIDE SEQUENCE [LARGE SCALE GENOMIC DNA]</scope>
    <source>
        <strain evidence="3 4">17Sr1-28</strain>
    </source>
</reference>
<feature type="transmembrane region" description="Helical" evidence="1">
    <location>
        <begin position="110"/>
        <end position="127"/>
    </location>
</feature>
<keyword evidence="4" id="KW-1185">Reference proteome</keyword>
<name>A0A2U8WQZ6_9HYPH</name>
<feature type="transmembrane region" description="Helical" evidence="1">
    <location>
        <begin position="295"/>
        <end position="318"/>
    </location>
</feature>
<feature type="transmembrane region" description="Helical" evidence="1">
    <location>
        <begin position="267"/>
        <end position="289"/>
    </location>
</feature>
<feature type="transmembrane region" description="Helical" evidence="1">
    <location>
        <begin position="194"/>
        <end position="214"/>
    </location>
</feature>
<dbReference type="RefSeq" id="WP_109960825.1">
    <property type="nucleotide sequence ID" value="NZ_CP029553.1"/>
</dbReference>
<evidence type="ECO:0000313" key="4">
    <source>
        <dbReference type="Proteomes" id="UP000245444"/>
    </source>
</evidence>
<evidence type="ECO:0000256" key="1">
    <source>
        <dbReference type="SAM" id="Phobius"/>
    </source>
</evidence>
<dbReference type="InterPro" id="IPR050623">
    <property type="entry name" value="Glucan_succinyl_AcylTrfase"/>
</dbReference>
<keyword evidence="1" id="KW-1133">Transmembrane helix</keyword>
<feature type="transmembrane region" description="Helical" evidence="1">
    <location>
        <begin position="360"/>
        <end position="382"/>
    </location>
</feature>
<dbReference type="Proteomes" id="UP000245444">
    <property type="component" value="Chromosome"/>
</dbReference>
<feature type="transmembrane region" description="Helical" evidence="1">
    <location>
        <begin position="234"/>
        <end position="255"/>
    </location>
</feature>
<keyword evidence="1" id="KW-0812">Transmembrane</keyword>
<evidence type="ECO:0000313" key="3">
    <source>
        <dbReference type="EMBL" id="AWN48537.1"/>
    </source>
</evidence>
<feature type="transmembrane region" description="Helical" evidence="1">
    <location>
        <begin position="330"/>
        <end position="348"/>
    </location>
</feature>
<gene>
    <name evidence="3" type="ORF">DK419_21075</name>
</gene>